<reference evidence="1" key="3">
    <citation type="submission" date="2025-09" db="UniProtKB">
        <authorList>
            <consortium name="Ensembl"/>
        </authorList>
    </citation>
    <scope>IDENTIFICATION</scope>
</reference>
<reference evidence="1 2" key="1">
    <citation type="submission" date="2009-03" db="EMBL/GenBank/DDBJ databases">
        <authorList>
            <person name="Warren W."/>
            <person name="Ye L."/>
            <person name="Minx P."/>
            <person name="Worley K."/>
            <person name="Gibbs R."/>
            <person name="Wilson R.K."/>
        </authorList>
    </citation>
    <scope>NUCLEOTIDE SEQUENCE [LARGE SCALE GENOMIC DNA]</scope>
</reference>
<evidence type="ECO:0000313" key="2">
    <source>
        <dbReference type="Proteomes" id="UP000008225"/>
    </source>
</evidence>
<organism evidence="1 2">
    <name type="scientific">Callithrix jacchus</name>
    <name type="common">White-tufted-ear marmoset</name>
    <name type="synonym">Simia Jacchus</name>
    <dbReference type="NCBI Taxonomy" id="9483"/>
    <lineage>
        <taxon>Eukaryota</taxon>
        <taxon>Metazoa</taxon>
        <taxon>Chordata</taxon>
        <taxon>Craniata</taxon>
        <taxon>Vertebrata</taxon>
        <taxon>Euteleostomi</taxon>
        <taxon>Mammalia</taxon>
        <taxon>Eutheria</taxon>
        <taxon>Euarchontoglires</taxon>
        <taxon>Primates</taxon>
        <taxon>Haplorrhini</taxon>
        <taxon>Platyrrhini</taxon>
        <taxon>Cebidae</taxon>
        <taxon>Callitrichinae</taxon>
        <taxon>Callithrix</taxon>
        <taxon>Callithrix</taxon>
    </lineage>
</organism>
<dbReference type="AlphaFoldDB" id="A0A8I3W6B3"/>
<dbReference type="Proteomes" id="UP000008225">
    <property type="component" value="Chromosome 8"/>
</dbReference>
<dbReference type="Ensembl" id="ENSCJAT00000145977.1">
    <property type="protein sequence ID" value="ENSCJAP00000082402.1"/>
    <property type="gene ID" value="ENSCJAG00000085358.1"/>
</dbReference>
<dbReference type="PRINTS" id="PR02045">
    <property type="entry name" value="F138DOMAIN"/>
</dbReference>
<reference evidence="1" key="2">
    <citation type="submission" date="2025-08" db="UniProtKB">
        <authorList>
            <consortium name="Ensembl"/>
        </authorList>
    </citation>
    <scope>IDENTIFICATION</scope>
</reference>
<accession>A0A8I3W6B3</accession>
<dbReference type="PANTHER" id="PTHR12138:SF162">
    <property type="entry name" value="CHROMOSOME UNDETERMINED SCAFFOLD_275, WHOLE GENOME SHOTGUN SEQUENCE"/>
    <property type="match status" value="1"/>
</dbReference>
<proteinExistence type="predicted"/>
<name>A0A8I3W6B3_CALJA</name>
<protein>
    <submittedName>
        <fullName evidence="1">Uncharacterized protein</fullName>
    </submittedName>
</protein>
<dbReference type="GeneTree" id="ENSGT01120000271815"/>
<keyword evidence="2" id="KW-1185">Reference proteome</keyword>
<dbReference type="PANTHER" id="PTHR12138">
    <property type="entry name" value="PRIMATE-EXPANDED PROTEIN FAMILY"/>
    <property type="match status" value="1"/>
</dbReference>
<sequence length="235" mass="25391">CASRAGGRRTPVGGNLAARYHLAGRGIQNNDAAHTSRDSDLIGVGCSLRAGVFKSPLSLAKVEKHIYKKILQNIISYFFTIIIELESHEFITWKDQGDASSQQSILSTRKHFYLFICFFLRQSLTLSPRLEYNGATSAHCNLCLPSSSNSCASSSQVAGITGVHHCTWLTLVFSVEMGFYHLDQAGRELLTSGDPPASPSQSAGITGAIHRAQPRLLYLPPAASLGFPGGNDPIQ</sequence>
<evidence type="ECO:0000313" key="1">
    <source>
        <dbReference type="Ensembl" id="ENSCJAP00000082402.1"/>
    </source>
</evidence>